<evidence type="ECO:0000259" key="1">
    <source>
        <dbReference type="Pfam" id="PF24240"/>
    </source>
</evidence>
<sequence length="145" mass="16104">MTAPRPTLHLRPMSELTSEHGTVIIFHTPEIYGTCTLRTIARCEETLPDFIEGLIGCCETVDILSIDGDPAWLIGKPLIVAEIVDNVDQPPTAIYEDAPYEVSYTWTFVKLGTNAGVITVRWFGSSNGYYCERPQTSYYPAEAAQ</sequence>
<gene>
    <name evidence="2" type="ORF">UFOVP398_43</name>
</gene>
<protein>
    <recommendedName>
        <fullName evidence="1">DUF7448 domain-containing protein</fullName>
    </recommendedName>
</protein>
<reference evidence="2" key="1">
    <citation type="submission" date="2020-04" db="EMBL/GenBank/DDBJ databases">
        <authorList>
            <person name="Chiriac C."/>
            <person name="Salcher M."/>
            <person name="Ghai R."/>
            <person name="Kavagutti S V."/>
        </authorList>
    </citation>
    <scope>NUCLEOTIDE SEQUENCE</scope>
</reference>
<organism evidence="2">
    <name type="scientific">uncultured Caudovirales phage</name>
    <dbReference type="NCBI Taxonomy" id="2100421"/>
    <lineage>
        <taxon>Viruses</taxon>
        <taxon>Duplodnaviria</taxon>
        <taxon>Heunggongvirae</taxon>
        <taxon>Uroviricota</taxon>
        <taxon>Caudoviricetes</taxon>
        <taxon>Peduoviridae</taxon>
        <taxon>Maltschvirus</taxon>
        <taxon>Maltschvirus maltsch</taxon>
    </lineage>
</organism>
<proteinExistence type="predicted"/>
<dbReference type="EMBL" id="LR796376">
    <property type="protein sequence ID" value="CAB4140489.1"/>
    <property type="molecule type" value="Genomic_DNA"/>
</dbReference>
<name>A0A6J5M9T3_9CAUD</name>
<dbReference type="InterPro" id="IPR055871">
    <property type="entry name" value="DUF7448"/>
</dbReference>
<evidence type="ECO:0000313" key="2">
    <source>
        <dbReference type="EMBL" id="CAB4140489.1"/>
    </source>
</evidence>
<feature type="domain" description="DUF7448" evidence="1">
    <location>
        <begin position="56"/>
        <end position="132"/>
    </location>
</feature>
<dbReference type="Pfam" id="PF24240">
    <property type="entry name" value="DUF7448"/>
    <property type="match status" value="1"/>
</dbReference>
<accession>A0A6J5M9T3</accession>